<evidence type="ECO:0000256" key="3">
    <source>
        <dbReference type="SAM" id="Phobius"/>
    </source>
</evidence>
<feature type="coiled-coil region" evidence="1">
    <location>
        <begin position="97"/>
        <end position="152"/>
    </location>
</feature>
<keyword evidence="3" id="KW-0472">Membrane</keyword>
<keyword evidence="1" id="KW-0175">Coiled coil</keyword>
<dbReference type="SUPFAM" id="SSF111369">
    <property type="entry name" value="HlyD-like secretion proteins"/>
    <property type="match status" value="1"/>
</dbReference>
<evidence type="ECO:0000256" key="2">
    <source>
        <dbReference type="SAM" id="MobiDB-lite"/>
    </source>
</evidence>
<dbReference type="Proteomes" id="UP000053235">
    <property type="component" value="Unassembled WGS sequence"/>
</dbReference>
<sequence>MIELLVTSFPFVLRVMYLRWKGLPITLYNVHRALFLWFILALIVFFAVFYYYPKSYTGIVPFRTVPVVAETGGTVTEVFVKGGDHVTVGEPLFSIENASELAKVELAERNIDEINAAIVAAHLEVDTAEAALDAAEAALKQAEITVADHQELKQRNSAAYQPSQFERAQSQRDTRSAEVDAATSKLSAAKVQAEAIIPAQLESAKASLKQAQLELERTRVLSFVDGTVEQLALNVGARATPAAMSPAMVIVPDRTASQSGRIVAGFSQVSRREIYEGMAAEIACESNFNIAMNNTVLPARITRIQIPISVGQMTPSGRLMEPTERAKRGQIVAHLDLVYPEHQELLVPGSGCIVQAYTTHLKGPLEGSVTAHVIEALGIIKAVGIRIKAWLGLAAGIGLAGSGH</sequence>
<keyword evidence="3" id="KW-1133">Transmembrane helix</keyword>
<reference evidence="5" key="1">
    <citation type="submission" date="2015-07" db="EMBL/GenBank/DDBJ databases">
        <authorList>
            <person name="Rodrigo-Torres Lidia"/>
            <person name="Arahal R.David."/>
        </authorList>
    </citation>
    <scope>NUCLEOTIDE SEQUENCE [LARGE SCALE GENOMIC DNA]</scope>
    <source>
        <strain evidence="5">CECT 5112</strain>
    </source>
</reference>
<keyword evidence="3" id="KW-0812">Transmembrane</keyword>
<dbReference type="PANTHER" id="PTHR30367">
    <property type="entry name" value="P-HYDROXYBENZOIC ACID EFFLUX PUMP SUBUNIT AAEA-RELATED"/>
    <property type="match status" value="1"/>
</dbReference>
<dbReference type="EMBL" id="CXWD01000006">
    <property type="protein sequence ID" value="CTQ69021.1"/>
    <property type="molecule type" value="Genomic_DNA"/>
</dbReference>
<keyword evidence="5" id="KW-1185">Reference proteome</keyword>
<dbReference type="PANTHER" id="PTHR30367:SF12">
    <property type="entry name" value="P-HYDROXYBENZOIC ACID EFFLUX PUMP SUBUNIT AAEA"/>
    <property type="match status" value="1"/>
</dbReference>
<dbReference type="OrthoDB" id="7929252at2"/>
<feature type="compositionally biased region" description="Polar residues" evidence="2">
    <location>
        <begin position="156"/>
        <end position="168"/>
    </location>
</feature>
<name>A0A0M7A376_9HYPH</name>
<dbReference type="AlphaFoldDB" id="A0A0M7A376"/>
<organism evidence="4 5">
    <name type="scientific">Roseibium alexandrii</name>
    <dbReference type="NCBI Taxonomy" id="388408"/>
    <lineage>
        <taxon>Bacteria</taxon>
        <taxon>Pseudomonadati</taxon>
        <taxon>Pseudomonadota</taxon>
        <taxon>Alphaproteobacteria</taxon>
        <taxon>Hyphomicrobiales</taxon>
        <taxon>Stappiaceae</taxon>
        <taxon>Roseibium</taxon>
    </lineage>
</organism>
<evidence type="ECO:0000313" key="5">
    <source>
        <dbReference type="Proteomes" id="UP000053235"/>
    </source>
</evidence>
<dbReference type="STRING" id="388408.LAX5112_01975"/>
<feature type="transmembrane region" description="Helical" evidence="3">
    <location>
        <begin position="34"/>
        <end position="53"/>
    </location>
</feature>
<accession>A0A0M7A376</accession>
<gene>
    <name evidence="4" type="primary">yiaV_1</name>
    <name evidence="4" type="ORF">LAX5112_01975</name>
</gene>
<dbReference type="RefSeq" id="WP_055671651.1">
    <property type="nucleotide sequence ID" value="NZ_CXWD01000006.1"/>
</dbReference>
<feature type="region of interest" description="Disordered" evidence="2">
    <location>
        <begin position="156"/>
        <end position="175"/>
    </location>
</feature>
<proteinExistence type="predicted"/>
<protein>
    <submittedName>
        <fullName evidence="4">Inner membrane protein YiaV</fullName>
    </submittedName>
</protein>
<dbReference type="Gene3D" id="1.10.287.470">
    <property type="entry name" value="Helix hairpin bin"/>
    <property type="match status" value="1"/>
</dbReference>
<dbReference type="Gene3D" id="2.40.50.100">
    <property type="match status" value="1"/>
</dbReference>
<dbReference type="InterPro" id="IPR050393">
    <property type="entry name" value="MFP_Efflux_Pump"/>
</dbReference>
<evidence type="ECO:0000313" key="4">
    <source>
        <dbReference type="EMBL" id="CTQ69021.1"/>
    </source>
</evidence>
<evidence type="ECO:0000256" key="1">
    <source>
        <dbReference type="SAM" id="Coils"/>
    </source>
</evidence>